<dbReference type="STRING" id="40149.A0A0E0CXE6"/>
<keyword evidence="2" id="KW-1185">Reference proteome</keyword>
<proteinExistence type="predicted"/>
<reference evidence="1" key="1">
    <citation type="submission" date="2015-04" db="UniProtKB">
        <authorList>
            <consortium name="EnsemblPlants"/>
        </authorList>
    </citation>
    <scope>IDENTIFICATION</scope>
</reference>
<sequence length="284" mass="29926">MASASLSLAFSPLLLPTPRPRPYSRPINPGFPNPLRLSLACSPLSRRAGLVAAVPDGVAVADVVEKDWSFLDAAAAAAAAGGSLPRALAAGALSPVSRVLAVTPAPSFVDALLSGHPCELLVAAHESLYVLAGIKEGHDEVRCFHLEGGGDGRGGGVVEAVPERFDAFDAVFVCYFPGMGVSAAALLKSLAKRCSKGGRVVIFLDQGRQSLEQHRREHPEVVTADLPTKPSLEKATAGRTSECPLLHVGAELPPYSSREERKGHRGTGEKEIYCPARRFALHMN</sequence>
<dbReference type="HOGENOM" id="CLU_088088_1_0_1"/>
<evidence type="ECO:0000313" key="2">
    <source>
        <dbReference type="Proteomes" id="UP000008021"/>
    </source>
</evidence>
<reference evidence="1" key="2">
    <citation type="submission" date="2018-05" db="EMBL/GenBank/DDBJ databases">
        <title>OmerRS3 (Oryza meridionalis Reference Sequence Version 3).</title>
        <authorList>
            <person name="Zhang J."/>
            <person name="Kudrna D."/>
            <person name="Lee S."/>
            <person name="Talag J."/>
            <person name="Welchert J."/>
            <person name="Wing R.A."/>
        </authorList>
    </citation>
    <scope>NUCLEOTIDE SEQUENCE [LARGE SCALE GENOMIC DNA]</scope>
    <source>
        <strain evidence="1">cv. OR44</strain>
    </source>
</reference>
<dbReference type="eggNOG" id="ENOG502RERW">
    <property type="taxonomic scope" value="Eukaryota"/>
</dbReference>
<dbReference type="GO" id="GO:0009507">
    <property type="term" value="C:chloroplast"/>
    <property type="evidence" value="ECO:0007669"/>
    <property type="project" value="TreeGrafter"/>
</dbReference>
<dbReference type="PANTHER" id="PTHR37217:SF1">
    <property type="entry name" value="EXPRESSED PROTEIN"/>
    <property type="match status" value="1"/>
</dbReference>
<dbReference type="PANTHER" id="PTHR37217">
    <property type="entry name" value="EXPRESSED PROTEIN"/>
    <property type="match status" value="1"/>
</dbReference>
<evidence type="ECO:0000313" key="1">
    <source>
        <dbReference type="EnsemblPlants" id="OMERI03G08540.1"/>
    </source>
</evidence>
<dbReference type="Proteomes" id="UP000008021">
    <property type="component" value="Chromosome 3"/>
</dbReference>
<protein>
    <submittedName>
        <fullName evidence="1">Uncharacterized protein</fullName>
    </submittedName>
</protein>
<dbReference type="EnsemblPlants" id="OMERI03G08540.1">
    <property type="protein sequence ID" value="OMERI03G08540.1"/>
    <property type="gene ID" value="OMERI03G08540"/>
</dbReference>
<dbReference type="AlphaFoldDB" id="A0A0E0CXE6"/>
<organism evidence="1">
    <name type="scientific">Oryza meridionalis</name>
    <dbReference type="NCBI Taxonomy" id="40149"/>
    <lineage>
        <taxon>Eukaryota</taxon>
        <taxon>Viridiplantae</taxon>
        <taxon>Streptophyta</taxon>
        <taxon>Embryophyta</taxon>
        <taxon>Tracheophyta</taxon>
        <taxon>Spermatophyta</taxon>
        <taxon>Magnoliopsida</taxon>
        <taxon>Liliopsida</taxon>
        <taxon>Poales</taxon>
        <taxon>Poaceae</taxon>
        <taxon>BOP clade</taxon>
        <taxon>Oryzoideae</taxon>
        <taxon>Oryzeae</taxon>
        <taxon>Oryzinae</taxon>
        <taxon>Oryza</taxon>
    </lineage>
</organism>
<accession>A0A0E0CXE6</accession>
<dbReference type="Gramene" id="OMERI03G08540.1">
    <property type="protein sequence ID" value="OMERI03G08540.1"/>
    <property type="gene ID" value="OMERI03G08540"/>
</dbReference>
<name>A0A0E0CXE6_9ORYZ</name>